<organism evidence="4 5">
    <name type="scientific">Albula glossodonta</name>
    <name type="common">roundjaw bonefish</name>
    <dbReference type="NCBI Taxonomy" id="121402"/>
    <lineage>
        <taxon>Eukaryota</taxon>
        <taxon>Metazoa</taxon>
        <taxon>Chordata</taxon>
        <taxon>Craniata</taxon>
        <taxon>Vertebrata</taxon>
        <taxon>Euteleostomi</taxon>
        <taxon>Actinopterygii</taxon>
        <taxon>Neopterygii</taxon>
        <taxon>Teleostei</taxon>
        <taxon>Albuliformes</taxon>
        <taxon>Albulidae</taxon>
        <taxon>Albula</taxon>
    </lineage>
</organism>
<dbReference type="Proteomes" id="UP000824540">
    <property type="component" value="Unassembled WGS sequence"/>
</dbReference>
<keyword evidence="5" id="KW-1185">Reference proteome</keyword>
<feature type="compositionally biased region" description="Polar residues" evidence="2">
    <location>
        <begin position="159"/>
        <end position="168"/>
    </location>
</feature>
<feature type="region of interest" description="Disordered" evidence="2">
    <location>
        <begin position="156"/>
        <end position="187"/>
    </location>
</feature>
<dbReference type="SUPFAM" id="SSF58038">
    <property type="entry name" value="SNARE fusion complex"/>
    <property type="match status" value="1"/>
</dbReference>
<proteinExistence type="predicted"/>
<evidence type="ECO:0000313" key="4">
    <source>
        <dbReference type="EMBL" id="KAG9344727.1"/>
    </source>
</evidence>
<dbReference type="PROSITE" id="PS50892">
    <property type="entry name" value="V_SNARE"/>
    <property type="match status" value="1"/>
</dbReference>
<comment type="caution">
    <text evidence="4">The sequence shown here is derived from an EMBL/GenBank/DDBJ whole genome shotgun (WGS) entry which is preliminary data.</text>
</comment>
<dbReference type="AlphaFoldDB" id="A0A8T2P7W4"/>
<keyword evidence="1" id="KW-0175">Coiled coil</keyword>
<dbReference type="SMART" id="SM01313">
    <property type="entry name" value="Sec3-PIP2_bind"/>
    <property type="match status" value="1"/>
</dbReference>
<protein>
    <recommendedName>
        <fullName evidence="3">V-SNARE coiled-coil homology domain-containing protein</fullName>
    </recommendedName>
</protein>
<dbReference type="InterPro" id="IPR042855">
    <property type="entry name" value="V_SNARE_CC"/>
</dbReference>
<evidence type="ECO:0000313" key="5">
    <source>
        <dbReference type="Proteomes" id="UP000824540"/>
    </source>
</evidence>
<dbReference type="OrthoDB" id="8931425at2759"/>
<dbReference type="InterPro" id="IPR028258">
    <property type="entry name" value="Sec3-PIP2_bind"/>
</dbReference>
<evidence type="ECO:0000256" key="2">
    <source>
        <dbReference type="SAM" id="MobiDB-lite"/>
    </source>
</evidence>
<evidence type="ECO:0000259" key="3">
    <source>
        <dbReference type="PROSITE" id="PS50892"/>
    </source>
</evidence>
<gene>
    <name evidence="4" type="ORF">JZ751_010414</name>
</gene>
<sequence>MSAKSAINREIFGPRDEKMVASAQVKRRTKKKIPFLATGGLGDYRTFICVSVTNEKPAQLYITKDCPEFDLVFDGGSDQWQASSSVEKSLFIQVLHRYCQKHCKGRKPEFINCPSKLLGGTSLLQAKADGVGGAVQRASQALNERGERLGRAEEKTVDMMNSSQQLADTAQKVGGEEGGRGQGQIHR</sequence>
<feature type="domain" description="V-SNARE coiled-coil homology" evidence="3">
    <location>
        <begin position="120"/>
        <end position="180"/>
    </location>
</feature>
<feature type="non-terminal residue" evidence="4">
    <location>
        <position position="187"/>
    </location>
</feature>
<reference evidence="4" key="1">
    <citation type="thesis" date="2021" institute="BYU ScholarsArchive" country="Provo, UT, USA">
        <title>Applications of and Algorithms for Genome Assembly and Genomic Analyses with an Emphasis on Marine Teleosts.</title>
        <authorList>
            <person name="Pickett B.D."/>
        </authorList>
    </citation>
    <scope>NUCLEOTIDE SEQUENCE</scope>
    <source>
        <strain evidence="4">HI-2016</strain>
    </source>
</reference>
<dbReference type="EMBL" id="JAFBMS010000019">
    <property type="protein sequence ID" value="KAG9344727.1"/>
    <property type="molecule type" value="Genomic_DNA"/>
</dbReference>
<evidence type="ECO:0000256" key="1">
    <source>
        <dbReference type="PROSITE-ProRule" id="PRU00290"/>
    </source>
</evidence>
<dbReference type="Gene3D" id="1.20.5.110">
    <property type="match status" value="1"/>
</dbReference>
<accession>A0A8T2P7W4</accession>
<name>A0A8T2P7W4_9TELE</name>